<accession>A0ABY6KM88</accession>
<feature type="domain" description="DUF7042" evidence="1">
    <location>
        <begin position="29"/>
        <end position="169"/>
    </location>
</feature>
<organism evidence="2 3">
    <name type="scientific">Cordylochernes scorpioides</name>
    <dbReference type="NCBI Taxonomy" id="51811"/>
    <lineage>
        <taxon>Eukaryota</taxon>
        <taxon>Metazoa</taxon>
        <taxon>Ecdysozoa</taxon>
        <taxon>Arthropoda</taxon>
        <taxon>Chelicerata</taxon>
        <taxon>Arachnida</taxon>
        <taxon>Pseudoscorpiones</taxon>
        <taxon>Cheliferoidea</taxon>
        <taxon>Chernetidae</taxon>
        <taxon>Cordylochernes</taxon>
    </lineage>
</organism>
<dbReference type="InterPro" id="IPR055470">
    <property type="entry name" value="DUF7042"/>
</dbReference>
<gene>
    <name evidence="2" type="ORF">LAZ67_6001632</name>
</gene>
<dbReference type="EMBL" id="CP092868">
    <property type="protein sequence ID" value="UYV68912.1"/>
    <property type="molecule type" value="Genomic_DNA"/>
</dbReference>
<evidence type="ECO:0000313" key="2">
    <source>
        <dbReference type="EMBL" id="UYV68912.1"/>
    </source>
</evidence>
<dbReference type="Pfam" id="PF23069">
    <property type="entry name" value="DUF7042"/>
    <property type="match status" value="1"/>
</dbReference>
<evidence type="ECO:0000313" key="3">
    <source>
        <dbReference type="Proteomes" id="UP001235939"/>
    </source>
</evidence>
<sequence length="241" mass="27191">MYCKLHYLHIVTPKVNRYLTSYVLAVNAEPVTCPFRGPFTFTYNRGQGECSYPVSTIDSCADDTHLLFRFQACADVMNTESSVEELTCLATWKEGSAHYLVGRVHYPANYVTRHNDHNNYRCFVSTPFSSLSIYDQIPDQRGGYQVSQSGDPTCDGLVNSWEGSRILRVIKSKHPSIGCQFPAWVTLGHRWHTLDGSNTYTFSARNTTFRTSNPEDKVTCTEDLTMGENVSTFVGYSVSGW</sequence>
<dbReference type="Proteomes" id="UP001235939">
    <property type="component" value="Chromosome 06"/>
</dbReference>
<keyword evidence="3" id="KW-1185">Reference proteome</keyword>
<protein>
    <recommendedName>
        <fullName evidence="1">DUF7042 domain-containing protein</fullName>
    </recommendedName>
</protein>
<evidence type="ECO:0000259" key="1">
    <source>
        <dbReference type="Pfam" id="PF23069"/>
    </source>
</evidence>
<dbReference type="PANTHER" id="PTHR22255">
    <property type="entry name" value="LP06548P"/>
    <property type="match status" value="1"/>
</dbReference>
<proteinExistence type="predicted"/>
<reference evidence="2 3" key="1">
    <citation type="submission" date="2022-01" db="EMBL/GenBank/DDBJ databases">
        <title>A chromosomal length assembly of Cordylochernes scorpioides.</title>
        <authorList>
            <person name="Zeh D."/>
            <person name="Zeh J."/>
        </authorList>
    </citation>
    <scope>NUCLEOTIDE SEQUENCE [LARGE SCALE GENOMIC DNA]</scope>
    <source>
        <strain evidence="2">IN4F17</strain>
        <tissue evidence="2">Whole Body</tissue>
    </source>
</reference>
<name>A0ABY6KM88_9ARAC</name>
<dbReference type="PANTHER" id="PTHR22255:SF9">
    <property type="entry name" value="LP06548P"/>
    <property type="match status" value="1"/>
</dbReference>